<dbReference type="STRING" id="1246995.AFR_05015"/>
<dbReference type="Pfam" id="PF04024">
    <property type="entry name" value="PspC"/>
    <property type="match status" value="1"/>
</dbReference>
<feature type="compositionally biased region" description="Pro residues" evidence="6">
    <location>
        <begin position="217"/>
        <end position="228"/>
    </location>
</feature>
<dbReference type="PATRIC" id="fig|1246995.3.peg.1013"/>
<dbReference type="InterPro" id="IPR007168">
    <property type="entry name" value="Phageshock_PspC_N"/>
</dbReference>
<accession>U5VR54</accession>
<keyword evidence="2" id="KW-1003">Cell membrane</keyword>
<proteinExistence type="predicted"/>
<evidence type="ECO:0000256" key="3">
    <source>
        <dbReference type="ARBA" id="ARBA00022692"/>
    </source>
</evidence>
<feature type="compositionally biased region" description="Pro residues" evidence="6">
    <location>
        <begin position="254"/>
        <end position="269"/>
    </location>
</feature>
<dbReference type="PANTHER" id="PTHR33885">
    <property type="entry name" value="PHAGE SHOCK PROTEIN C"/>
    <property type="match status" value="1"/>
</dbReference>
<dbReference type="Proteomes" id="UP000017746">
    <property type="component" value="Chromosome"/>
</dbReference>
<dbReference type="EMBL" id="CP006272">
    <property type="protein sequence ID" value="AGZ39292.1"/>
    <property type="molecule type" value="Genomic_DNA"/>
</dbReference>
<dbReference type="AlphaFoldDB" id="U5VR54"/>
<feature type="region of interest" description="Disordered" evidence="6">
    <location>
        <begin position="200"/>
        <end position="235"/>
    </location>
</feature>
<dbReference type="eggNOG" id="COG1983">
    <property type="taxonomic scope" value="Bacteria"/>
</dbReference>
<feature type="transmembrane region" description="Helical" evidence="7">
    <location>
        <begin position="100"/>
        <end position="127"/>
    </location>
</feature>
<organism evidence="9 10">
    <name type="scientific">Actinoplanes friuliensis DSM 7358</name>
    <dbReference type="NCBI Taxonomy" id="1246995"/>
    <lineage>
        <taxon>Bacteria</taxon>
        <taxon>Bacillati</taxon>
        <taxon>Actinomycetota</taxon>
        <taxon>Actinomycetes</taxon>
        <taxon>Micromonosporales</taxon>
        <taxon>Micromonosporaceae</taxon>
        <taxon>Actinoplanes</taxon>
    </lineage>
</organism>
<dbReference type="HOGENOM" id="CLU_030489_2_0_11"/>
<name>U5VR54_9ACTN</name>
<feature type="domain" description="Phage shock protein PspC N-terminal" evidence="8">
    <location>
        <begin position="74"/>
        <end position="130"/>
    </location>
</feature>
<evidence type="ECO:0000313" key="9">
    <source>
        <dbReference type="EMBL" id="AGZ39292.1"/>
    </source>
</evidence>
<evidence type="ECO:0000259" key="8">
    <source>
        <dbReference type="Pfam" id="PF04024"/>
    </source>
</evidence>
<feature type="transmembrane region" description="Helical" evidence="7">
    <location>
        <begin position="398"/>
        <end position="419"/>
    </location>
</feature>
<dbReference type="GO" id="GO:0005886">
    <property type="term" value="C:plasma membrane"/>
    <property type="evidence" value="ECO:0007669"/>
    <property type="project" value="UniProtKB-SubCell"/>
</dbReference>
<feature type="compositionally biased region" description="Low complexity" evidence="6">
    <location>
        <begin position="270"/>
        <end position="285"/>
    </location>
</feature>
<feature type="transmembrane region" description="Helical" evidence="7">
    <location>
        <begin position="147"/>
        <end position="166"/>
    </location>
</feature>
<feature type="compositionally biased region" description="Low complexity" evidence="6">
    <location>
        <begin position="201"/>
        <end position="216"/>
    </location>
</feature>
<keyword evidence="10" id="KW-1185">Reference proteome</keyword>
<feature type="region of interest" description="Disordered" evidence="6">
    <location>
        <begin position="1"/>
        <end position="72"/>
    </location>
</feature>
<gene>
    <name evidence="9" type="ORF">AFR_05015</name>
</gene>
<keyword evidence="4 7" id="KW-1133">Transmembrane helix</keyword>
<sequence length="536" mass="55541">MTDEAAQSREASGSSQDAPAPSAVPPPYEAPAADAPPAADPPPPPPPGSAPPPGAAPPPWFGTGEDGPSFSREKLIRPTRGRYVAGVSGAIANATNTDPVLWRVVLAVLGFFGGVGVLIYLIGWLLIPAENDTASPIESLLGRGRSAMQPLSIVLLSGAAILTFAFVVRDGFRATLLAAAVLVCGALLLKRGNKLNANRSTTAPAPAGTWSAATAAPFPPAPTTPPATPADQKADEPTMAYPAAAAPADEPLTAPLPPQPPNYEPPNYAPPNYESPNYAPPAYQSPQPPNYTQAAYIPPTGGYRPPFAPHGPWAQQSAGPAVHPPAPPRPPRPPKPKRERSKLGRITFFMIVMVMGLLALIDLAGVNVAVSAYFAAALTTVALGLIVGAWFGRARGLIFLAVLTSLGLAVSSGTETWGAELGTSSYRPQSITAVADRYDFTIGTATLDLRAVDFTNQQQVTTVAMNLGQLKVLLPDNVDTTTTVRMDGGRVQLFGREWGGNDLGSQAVTDLGADGAGGGTLTLNIEMNTGDVEVTR</sequence>
<dbReference type="InterPro" id="IPR052027">
    <property type="entry name" value="PspC"/>
</dbReference>
<feature type="compositionally biased region" description="Pro residues" evidence="6">
    <location>
        <begin position="38"/>
        <end position="60"/>
    </location>
</feature>
<evidence type="ECO:0000256" key="4">
    <source>
        <dbReference type="ARBA" id="ARBA00022989"/>
    </source>
</evidence>
<evidence type="ECO:0000256" key="2">
    <source>
        <dbReference type="ARBA" id="ARBA00022475"/>
    </source>
</evidence>
<evidence type="ECO:0000256" key="6">
    <source>
        <dbReference type="SAM" id="MobiDB-lite"/>
    </source>
</evidence>
<feature type="compositionally biased region" description="Pro residues" evidence="6">
    <location>
        <begin position="322"/>
        <end position="331"/>
    </location>
</feature>
<feature type="transmembrane region" description="Helical" evidence="7">
    <location>
        <begin position="372"/>
        <end position="391"/>
    </location>
</feature>
<keyword evidence="3 7" id="KW-0812">Transmembrane</keyword>
<evidence type="ECO:0000256" key="7">
    <source>
        <dbReference type="SAM" id="Phobius"/>
    </source>
</evidence>
<dbReference type="OrthoDB" id="3208990at2"/>
<dbReference type="KEGG" id="afs:AFR_05015"/>
<dbReference type="PANTHER" id="PTHR33885:SF3">
    <property type="entry name" value="PHAGE SHOCK PROTEIN C"/>
    <property type="match status" value="1"/>
</dbReference>
<reference evidence="9 10" key="1">
    <citation type="journal article" date="2014" name="J. Biotechnol.">
        <title>Complete genome sequence of the actinobacterium Actinoplanes friuliensis HAG 010964, producer of the lipopeptide antibiotic friulimycin.</title>
        <authorList>
            <person name="Ruckert C."/>
            <person name="Szczepanowski R."/>
            <person name="Albersmeier A."/>
            <person name="Goesmann A."/>
            <person name="Fischer N."/>
            <person name="Steinkamper A."/>
            <person name="Puhler A."/>
            <person name="Biener R."/>
            <person name="Schwartz D."/>
            <person name="Kalinowski J."/>
        </authorList>
    </citation>
    <scope>NUCLEOTIDE SEQUENCE [LARGE SCALE GENOMIC DNA]</scope>
    <source>
        <strain evidence="9 10">DSM 7358</strain>
    </source>
</reference>
<keyword evidence="5 7" id="KW-0472">Membrane</keyword>
<protein>
    <submittedName>
        <fullName evidence="9">Protein piccolo</fullName>
    </submittedName>
</protein>
<feature type="region of interest" description="Disordered" evidence="6">
    <location>
        <begin position="248"/>
        <end position="339"/>
    </location>
</feature>
<evidence type="ECO:0000313" key="10">
    <source>
        <dbReference type="Proteomes" id="UP000017746"/>
    </source>
</evidence>
<evidence type="ECO:0000256" key="5">
    <source>
        <dbReference type="ARBA" id="ARBA00023136"/>
    </source>
</evidence>
<feature type="transmembrane region" description="Helical" evidence="7">
    <location>
        <begin position="346"/>
        <end position="366"/>
    </location>
</feature>
<dbReference type="RefSeq" id="WP_023358363.1">
    <property type="nucleotide sequence ID" value="NC_022657.1"/>
</dbReference>
<evidence type="ECO:0000256" key="1">
    <source>
        <dbReference type="ARBA" id="ARBA00004162"/>
    </source>
</evidence>
<comment type="subcellular location">
    <subcellularLocation>
        <location evidence="1">Cell membrane</location>
        <topology evidence="1">Single-pass membrane protein</topology>
    </subcellularLocation>
</comment>